<dbReference type="InterPro" id="IPR012902">
    <property type="entry name" value="N_methyl_site"/>
</dbReference>
<keyword evidence="3" id="KW-1185">Reference proteome</keyword>
<dbReference type="Proteomes" id="UP001157353">
    <property type="component" value="Unassembled WGS sequence"/>
</dbReference>
<evidence type="ECO:0008006" key="4">
    <source>
        <dbReference type="Google" id="ProtNLM"/>
    </source>
</evidence>
<evidence type="ECO:0000313" key="3">
    <source>
        <dbReference type="Proteomes" id="UP001157353"/>
    </source>
</evidence>
<evidence type="ECO:0000313" key="2">
    <source>
        <dbReference type="EMBL" id="GLS90940.1"/>
    </source>
</evidence>
<protein>
    <recommendedName>
        <fullName evidence="4">Prepilin-type N-terminal cleavage/methylation domain-containing protein</fullName>
    </recommendedName>
</protein>
<accession>A0ABQ6E0S5</accession>
<dbReference type="RefSeq" id="WP_284204052.1">
    <property type="nucleotide sequence ID" value="NZ_BSPQ01000005.1"/>
</dbReference>
<comment type="caution">
    <text evidence="2">The sequence shown here is derived from an EMBL/GenBank/DDBJ whole genome shotgun (WGS) entry which is preliminary data.</text>
</comment>
<keyword evidence="1" id="KW-0472">Membrane</keyword>
<keyword evidence="1" id="KW-0812">Transmembrane</keyword>
<dbReference type="Pfam" id="PF07963">
    <property type="entry name" value="N_methyl"/>
    <property type="match status" value="1"/>
</dbReference>
<proteinExistence type="predicted"/>
<dbReference type="NCBIfam" id="TIGR02532">
    <property type="entry name" value="IV_pilin_GFxxxE"/>
    <property type="match status" value="1"/>
</dbReference>
<sequence>MLANKISAGFSLIEVLVALFIVSITAVNISGLQKLIGDQNRDNFSHAVVVDLVSKEMEALMQYQRLQDVLNLNGHSSTFSIRGNDFDLKWKIAQVPDTSATSPIRLVSITASWLSATGNYQTYTYSEQVSFTMLLTGAGGSGDVFPTTVPNLLGTEKVAHFEPKMGYKIDAYVIYDSHLYQATEIHDLGNGLQRDIAPPINKQGVVAEGWDKLGRIDDPTLANLFID</sequence>
<feature type="transmembrane region" description="Helical" evidence="1">
    <location>
        <begin position="6"/>
        <end position="29"/>
    </location>
</feature>
<name>A0ABQ6E0S5_9GAMM</name>
<keyword evidence="1" id="KW-1133">Transmembrane helix</keyword>
<reference evidence="3" key="1">
    <citation type="journal article" date="2019" name="Int. J. Syst. Evol. Microbiol.">
        <title>The Global Catalogue of Microorganisms (GCM) 10K type strain sequencing project: providing services to taxonomists for standard genome sequencing and annotation.</title>
        <authorList>
            <consortium name="The Broad Institute Genomics Platform"/>
            <consortium name="The Broad Institute Genome Sequencing Center for Infectious Disease"/>
            <person name="Wu L."/>
            <person name="Ma J."/>
        </authorList>
    </citation>
    <scope>NUCLEOTIDE SEQUENCE [LARGE SCALE GENOMIC DNA]</scope>
    <source>
        <strain evidence="3">NBRC 103166</strain>
    </source>
</reference>
<gene>
    <name evidence="2" type="ORF">GCM10007916_20070</name>
</gene>
<evidence type="ECO:0000256" key="1">
    <source>
        <dbReference type="SAM" id="Phobius"/>
    </source>
</evidence>
<organism evidence="2 3">
    <name type="scientific">Psychromonas marina</name>
    <dbReference type="NCBI Taxonomy" id="88364"/>
    <lineage>
        <taxon>Bacteria</taxon>
        <taxon>Pseudomonadati</taxon>
        <taxon>Pseudomonadota</taxon>
        <taxon>Gammaproteobacteria</taxon>
        <taxon>Alteromonadales</taxon>
        <taxon>Psychromonadaceae</taxon>
        <taxon>Psychromonas</taxon>
    </lineage>
</organism>
<dbReference type="EMBL" id="BSPQ01000005">
    <property type="protein sequence ID" value="GLS90940.1"/>
    <property type="molecule type" value="Genomic_DNA"/>
</dbReference>